<evidence type="ECO:0000313" key="2">
    <source>
        <dbReference type="Proteomes" id="UP000755551"/>
    </source>
</evidence>
<comment type="caution">
    <text evidence="1">The sequence shown here is derived from an EMBL/GenBank/DDBJ whole genome shotgun (WGS) entry which is preliminary data.</text>
</comment>
<sequence length="329" mass="36997">MVTLEHDNLVFRFPEVHPDAVLRINFQRTLRIPDDDKAYPLPAGLGRFSLVHIEDHHSRVPEHWLQRGGVMMPMYQSEAMWISFDCSYPMAVKIAAGKINAVTGEGWQNGLQAEPQDYVVTPTQPWLDGFFTGPDQVRQFVASPLGDGQSVEEQLTGEAEFGGLQIIAYPLKAEIYEREQEEERKRRSQFDSDDLGLPMFCRRSAAEPMGLGLGGKITQTIYNDSRGADAWDEASSRCFVHIINSQQWCAVTGEPVPRPPVTRKQYKSAGIPWFEYYDDSAKGLESCGVFDKLKTFAQFQKPGSKANKSIKVPTTVKIRASDRVSEGDF</sequence>
<protein>
    <recommendedName>
        <fullName evidence="3">Integral membrane protein</fullName>
    </recommendedName>
</protein>
<keyword evidence="2" id="KW-1185">Reference proteome</keyword>
<gene>
    <name evidence="1" type="ORF">KTN04_12045</name>
</gene>
<proteinExistence type="predicted"/>
<evidence type="ECO:0008006" key="3">
    <source>
        <dbReference type="Google" id="ProtNLM"/>
    </source>
</evidence>
<evidence type="ECO:0000313" key="1">
    <source>
        <dbReference type="EMBL" id="MBV0934071.1"/>
    </source>
</evidence>
<dbReference type="EMBL" id="JAHQZT010000015">
    <property type="protein sequence ID" value="MBV0934071.1"/>
    <property type="molecule type" value="Genomic_DNA"/>
</dbReference>
<reference evidence="1 2" key="1">
    <citation type="submission" date="2021-06" db="EMBL/GenBank/DDBJ databases">
        <title>Bacterium isolated from marine sediment.</title>
        <authorList>
            <person name="Zhu K.-L."/>
            <person name="Du Z.-J."/>
            <person name="Liang Q.-Y."/>
        </authorList>
    </citation>
    <scope>NUCLEOTIDE SEQUENCE [LARGE SCALE GENOMIC DNA]</scope>
    <source>
        <strain evidence="1 2">A346</strain>
    </source>
</reference>
<name>A0ABS6MCP9_9GAMM</name>
<dbReference type="RefSeq" id="WP_217335479.1">
    <property type="nucleotide sequence ID" value="NZ_JAHQZT010000015.1"/>
</dbReference>
<accession>A0ABS6MCP9</accession>
<dbReference type="Proteomes" id="UP000755551">
    <property type="component" value="Unassembled WGS sequence"/>
</dbReference>
<organism evidence="1 2">
    <name type="scientific">Marinobacterium weihaiense</name>
    <dbReference type="NCBI Taxonomy" id="2851016"/>
    <lineage>
        <taxon>Bacteria</taxon>
        <taxon>Pseudomonadati</taxon>
        <taxon>Pseudomonadota</taxon>
        <taxon>Gammaproteobacteria</taxon>
        <taxon>Oceanospirillales</taxon>
        <taxon>Oceanospirillaceae</taxon>
        <taxon>Marinobacterium</taxon>
    </lineage>
</organism>